<dbReference type="AlphaFoldDB" id="A0A1T4WPY9"/>
<dbReference type="OrthoDB" id="4213751at2"/>
<sequence length="179" mass="19528">MADTYTLHIAGLTRELPICKVNDHMDIAAFIMFSDVELTEACAAALLKKAPEFDVILTAEAKGIPLAYEMARQSGKYWIPARKGPKLYMREPVIIEDQSITTAGKQTLVIDKKDIEYMDGKRILIVDDVISTGGSLHALETLAAKSTGTVVGCCAALAEGDAAKRTDIFFLEPLPLFLH</sequence>
<evidence type="ECO:0000313" key="2">
    <source>
        <dbReference type="EMBL" id="SKA78925.1"/>
    </source>
</evidence>
<dbReference type="EMBL" id="FUYF01000003">
    <property type="protein sequence ID" value="SKA78925.1"/>
    <property type="molecule type" value="Genomic_DNA"/>
</dbReference>
<dbReference type="Proteomes" id="UP000190286">
    <property type="component" value="Unassembled WGS sequence"/>
</dbReference>
<protein>
    <submittedName>
        <fullName evidence="2">Adenine phosphoribosyltransferase</fullName>
    </submittedName>
</protein>
<keyword evidence="2" id="KW-0808">Transferase</keyword>
<evidence type="ECO:0000259" key="1">
    <source>
        <dbReference type="Pfam" id="PF00156"/>
    </source>
</evidence>
<dbReference type="RefSeq" id="WP_078783857.1">
    <property type="nucleotide sequence ID" value="NZ_CABIYV010000006.1"/>
</dbReference>
<dbReference type="STRING" id="745368.SAMN02745178_00855"/>
<keyword evidence="2" id="KW-0328">Glycosyltransferase</keyword>
<feature type="domain" description="Phosphoribosyltransferase" evidence="1">
    <location>
        <begin position="52"/>
        <end position="166"/>
    </location>
</feature>
<dbReference type="Pfam" id="PF00156">
    <property type="entry name" value="Pribosyltran"/>
    <property type="match status" value="1"/>
</dbReference>
<dbReference type="InterPro" id="IPR029057">
    <property type="entry name" value="PRTase-like"/>
</dbReference>
<evidence type="ECO:0000313" key="3">
    <source>
        <dbReference type="Proteomes" id="UP000190286"/>
    </source>
</evidence>
<accession>A0A1T4WPY9</accession>
<organism evidence="2 3">
    <name type="scientific">Gemmiger formicilis</name>
    <dbReference type="NCBI Taxonomy" id="745368"/>
    <lineage>
        <taxon>Bacteria</taxon>
        <taxon>Bacillati</taxon>
        <taxon>Bacillota</taxon>
        <taxon>Clostridia</taxon>
        <taxon>Eubacteriales</taxon>
        <taxon>Gemmiger</taxon>
    </lineage>
</organism>
<dbReference type="SUPFAM" id="SSF53271">
    <property type="entry name" value="PRTase-like"/>
    <property type="match status" value="1"/>
</dbReference>
<dbReference type="CDD" id="cd06223">
    <property type="entry name" value="PRTases_typeI"/>
    <property type="match status" value="1"/>
</dbReference>
<reference evidence="2 3" key="1">
    <citation type="submission" date="2017-02" db="EMBL/GenBank/DDBJ databases">
        <authorList>
            <person name="Peterson S.W."/>
        </authorList>
    </citation>
    <scope>NUCLEOTIDE SEQUENCE [LARGE SCALE GENOMIC DNA]</scope>
    <source>
        <strain evidence="2 3">ATCC 27749</strain>
    </source>
</reference>
<dbReference type="NCBIfam" id="NF005592">
    <property type="entry name" value="PRK07322.1"/>
    <property type="match status" value="1"/>
</dbReference>
<proteinExistence type="predicted"/>
<dbReference type="GO" id="GO:0016757">
    <property type="term" value="F:glycosyltransferase activity"/>
    <property type="evidence" value="ECO:0007669"/>
    <property type="project" value="UniProtKB-KW"/>
</dbReference>
<keyword evidence="3" id="KW-1185">Reference proteome</keyword>
<dbReference type="Gene3D" id="3.40.50.2020">
    <property type="match status" value="1"/>
</dbReference>
<dbReference type="PANTHER" id="PTHR43218">
    <property type="entry name" value="PHOSPHORIBOSYLTRANSFERASE-RELATED"/>
    <property type="match status" value="1"/>
</dbReference>
<dbReference type="GeneID" id="93337339"/>
<name>A0A1T4WPY9_9FIRM</name>
<dbReference type="InterPro" id="IPR000836">
    <property type="entry name" value="PRTase_dom"/>
</dbReference>
<dbReference type="PANTHER" id="PTHR43218:SF1">
    <property type="entry name" value="PHOSPHORIBOSYLTRANSFERASE"/>
    <property type="match status" value="1"/>
</dbReference>
<gene>
    <name evidence="2" type="ORF">SAMN02745178_00855</name>
</gene>